<keyword evidence="6" id="KW-0067">ATP-binding</keyword>
<dbReference type="PROSITE" id="PS50893">
    <property type="entry name" value="ABC_TRANSPORTER_2"/>
    <property type="match status" value="2"/>
</dbReference>
<evidence type="ECO:0000259" key="11">
    <source>
        <dbReference type="PROSITE" id="PS50893"/>
    </source>
</evidence>
<evidence type="ECO:0000256" key="2">
    <source>
        <dbReference type="ARBA" id="ARBA00009726"/>
    </source>
</evidence>
<evidence type="ECO:0000256" key="1">
    <source>
        <dbReference type="ARBA" id="ARBA00004141"/>
    </source>
</evidence>
<dbReference type="SMART" id="SM00382">
    <property type="entry name" value="AAA"/>
    <property type="match status" value="2"/>
</dbReference>
<sequence>MEDKNDHLEFEISCLVLLAAITFRTVRASDTRSPKAGRKNSRHADTTKPYEDADGTSSLIATLLLESNTPAIPTILAAATTFLCGVANLGFSVVRPEQERWTAGWFLVIAWGLGFIQVFYTFADVTPTQRYNNGVWAGNSYIALLLASSVDAYHHVPFTADGVQTFAVFIAFTLTQIGMAIALFVFLLSIQRRPDVMIDGKVVDRQYTGSAFDRYTFGWVRDLLDHSRNKQRLEFADLPALDHRTRSYDTLRRFISMSTNSPVNESLWIEWMSFAHLAIPIRGQLSALIFHKSLRMKNLKGTSKASSVSEKEKEENQQREGSSSSDDEHSFEMESLLPESNPESESLNRGKKDLVKPKENQSNASQGVVNLLGVDAQRVADFTGLNYLVPGALIKVLLAIGFLIRLTGWWSVLAGLVVPIVFVPFNSLSTRKYAYYQGTVMKARDVKAKVVTEALHGIRQIKFSATEFQWQNLIMKAREAELKELWASFIWACLMLFCWFAMPIVLGGVVLGLHAWINGGMLPSVAFTALAIFGKLEWCLSVVPLTITDFYDAKVSIERIDLHLQGAESGKTTESGDSISFQDASVRWPSEDNDDSLFTMRNLNLDFPDGELSVICGKTGSGKGLLLAAILGEADVIAGKVLVPDSNSHGAQFNEANLHSWIIPSTIAYVAQIPWIENATIKENILFGAPFDEDRFRKTIHACALLPDLKILPDGDATEIGAKGINLSGGQRWRVTFARALYSRAETLILDDIFSAVDAHVGRHILEQGLIGELAQGRTRILATHHVGLVLPFATYRVFLGDGGTVIQSGLAREEEILRAPRTTNNIMDSDVSKDGMESIVLTTDTTDPQSPEVSNTKKFVEDEKRERGRITWNTYKSYIDASGGLSFWFWTFAFFVLLPASIFGRSWLIKVWTESSKEDANENLFFYLTLYLTMSVFSALIVSVKVILVCIGAIRASRKLFEDVTHAILRAPLRWLDTVPSGRILNRVIGDFAMVDAKFPSDLIYSVTSFLSLLAVIIAAIIVSPLMLIPFIILGLICIYSAILFLHGARELKRLESSSKSPIFDLYSSVLDGLDTIRSFDKTGEYANRMHTRIDTFGQSSWYLWLATRWLSFRMGVIGTIFTLSVAVIIIRSNSINASLAGLALSYALEYSATIVQTIRRYTGVEIDMNCTERIVEYANMPIESKAGLKVYENWPQSGQITVRDLEVGYANDLPAVLKGLNFSVAPGKRVGIVGRTGSGKSSLALSIFRFLEARRGSIIIDGQDISNLRLHDLRSRISIIPQDPVLFSGTVRSNLDIFERYSNDILESALKRVHLVEDEILLSTKLENGSARQHTNTPLGLETPISEGGLNLSQGQRQLLCLARAIVTQPKILVLDEATSAVDMGTDELIQRSIRESFSDCTMLVIAHRLRTVTDFDSVLVMENGRAVEYDSPKNLLRLQGAFHSMLQESGEFAELCTLIENAV</sequence>
<evidence type="ECO:0000313" key="14">
    <source>
        <dbReference type="Proteomes" id="UP001629113"/>
    </source>
</evidence>
<comment type="subcellular location">
    <subcellularLocation>
        <location evidence="1">Membrane</location>
        <topology evidence="1">Multi-pass membrane protein</topology>
    </subcellularLocation>
</comment>
<dbReference type="PANTHER" id="PTHR24223:SF456">
    <property type="entry name" value="MULTIDRUG RESISTANCE-ASSOCIATED PROTEIN LETHAL(2)03659"/>
    <property type="match status" value="1"/>
</dbReference>
<evidence type="ECO:0000256" key="4">
    <source>
        <dbReference type="ARBA" id="ARBA00022692"/>
    </source>
</evidence>
<dbReference type="Gene3D" id="3.40.50.300">
    <property type="entry name" value="P-loop containing nucleotide triphosphate hydrolases"/>
    <property type="match status" value="2"/>
</dbReference>
<feature type="region of interest" description="Disordered" evidence="9">
    <location>
        <begin position="301"/>
        <end position="361"/>
    </location>
</feature>
<keyword evidence="7 10" id="KW-1133">Transmembrane helix</keyword>
<feature type="transmembrane region" description="Helical" evidence="10">
    <location>
        <begin position="103"/>
        <end position="123"/>
    </location>
</feature>
<feature type="transmembrane region" description="Helical" evidence="10">
    <location>
        <begin position="925"/>
        <end position="952"/>
    </location>
</feature>
<feature type="transmembrane region" description="Helical" evidence="10">
    <location>
        <begin position="385"/>
        <end position="404"/>
    </location>
</feature>
<dbReference type="InterPro" id="IPR027417">
    <property type="entry name" value="P-loop_NTPase"/>
</dbReference>
<feature type="domain" description="ABC transporter" evidence="11">
    <location>
        <begin position="579"/>
        <end position="827"/>
    </location>
</feature>
<dbReference type="InterPro" id="IPR003593">
    <property type="entry name" value="AAA+_ATPase"/>
</dbReference>
<evidence type="ECO:0000256" key="9">
    <source>
        <dbReference type="SAM" id="MobiDB-lite"/>
    </source>
</evidence>
<evidence type="ECO:0000256" key="10">
    <source>
        <dbReference type="SAM" id="Phobius"/>
    </source>
</evidence>
<feature type="domain" description="ABC transmembrane type-1" evidence="12">
    <location>
        <begin position="907"/>
        <end position="1167"/>
    </location>
</feature>
<keyword evidence="4 10" id="KW-0812">Transmembrane</keyword>
<dbReference type="EMBL" id="JBFCZG010000006">
    <property type="protein sequence ID" value="KAL3421021.1"/>
    <property type="molecule type" value="Genomic_DNA"/>
</dbReference>
<proteinExistence type="inferred from homology"/>
<dbReference type="InterPro" id="IPR017871">
    <property type="entry name" value="ABC_transporter-like_CS"/>
</dbReference>
<dbReference type="PROSITE" id="PS00211">
    <property type="entry name" value="ABC_TRANSPORTER_1"/>
    <property type="match status" value="1"/>
</dbReference>
<keyword evidence="5" id="KW-0547">Nucleotide-binding</keyword>
<dbReference type="SUPFAM" id="SSF90123">
    <property type="entry name" value="ABC transporter transmembrane region"/>
    <property type="match status" value="2"/>
</dbReference>
<name>A0ABR4PCG7_9HELO</name>
<gene>
    <name evidence="13" type="ORF">PVAG01_07466</name>
</gene>
<dbReference type="CDD" id="cd18604">
    <property type="entry name" value="ABC_6TM_VMR1_D2_like"/>
    <property type="match status" value="1"/>
</dbReference>
<evidence type="ECO:0000313" key="13">
    <source>
        <dbReference type="EMBL" id="KAL3421021.1"/>
    </source>
</evidence>
<dbReference type="CDD" id="cd18596">
    <property type="entry name" value="ABC_6TM_VMR1_D1_like"/>
    <property type="match status" value="1"/>
</dbReference>
<evidence type="ECO:0000256" key="6">
    <source>
        <dbReference type="ARBA" id="ARBA00022840"/>
    </source>
</evidence>
<evidence type="ECO:0000256" key="3">
    <source>
        <dbReference type="ARBA" id="ARBA00022448"/>
    </source>
</evidence>
<feature type="transmembrane region" description="Helical" evidence="10">
    <location>
        <begin position="1029"/>
        <end position="1047"/>
    </location>
</feature>
<feature type="transmembrane region" description="Helical" evidence="10">
    <location>
        <begin position="71"/>
        <end position="91"/>
    </location>
</feature>
<dbReference type="CDD" id="cd03244">
    <property type="entry name" value="ABCC_MRP_domain2"/>
    <property type="match status" value="1"/>
</dbReference>
<keyword evidence="14" id="KW-1185">Reference proteome</keyword>
<organism evidence="13 14">
    <name type="scientific">Phlyctema vagabunda</name>
    <dbReference type="NCBI Taxonomy" id="108571"/>
    <lineage>
        <taxon>Eukaryota</taxon>
        <taxon>Fungi</taxon>
        <taxon>Dikarya</taxon>
        <taxon>Ascomycota</taxon>
        <taxon>Pezizomycotina</taxon>
        <taxon>Leotiomycetes</taxon>
        <taxon>Helotiales</taxon>
        <taxon>Dermateaceae</taxon>
        <taxon>Phlyctema</taxon>
    </lineage>
</organism>
<feature type="transmembrane region" description="Helical" evidence="10">
    <location>
        <begin position="1004"/>
        <end position="1023"/>
    </location>
</feature>
<dbReference type="InterPro" id="IPR011527">
    <property type="entry name" value="ABC1_TM_dom"/>
</dbReference>
<feature type="compositionally biased region" description="Basic and acidic residues" evidence="9">
    <location>
        <begin position="42"/>
        <end position="51"/>
    </location>
</feature>
<dbReference type="InterPro" id="IPR036640">
    <property type="entry name" value="ABC1_TM_sf"/>
</dbReference>
<feature type="transmembrane region" description="Helical" evidence="10">
    <location>
        <begin position="166"/>
        <end position="190"/>
    </location>
</feature>
<feature type="compositionally biased region" description="Low complexity" evidence="9">
    <location>
        <begin position="334"/>
        <end position="345"/>
    </location>
</feature>
<reference evidence="13 14" key="1">
    <citation type="submission" date="2024-06" db="EMBL/GenBank/DDBJ databases">
        <title>Complete genome of Phlyctema vagabunda strain 19-DSS-EL-015.</title>
        <authorList>
            <person name="Fiorenzani C."/>
        </authorList>
    </citation>
    <scope>NUCLEOTIDE SEQUENCE [LARGE SCALE GENOMIC DNA]</scope>
    <source>
        <strain evidence="13 14">19-DSS-EL-015</strain>
    </source>
</reference>
<dbReference type="SUPFAM" id="SSF52540">
    <property type="entry name" value="P-loop containing nucleoside triphosphate hydrolases"/>
    <property type="match status" value="2"/>
</dbReference>
<feature type="compositionally biased region" description="Basic and acidic residues" evidence="9">
    <location>
        <begin position="346"/>
        <end position="359"/>
    </location>
</feature>
<keyword evidence="3" id="KW-0813">Transport</keyword>
<accession>A0ABR4PCG7</accession>
<dbReference type="Pfam" id="PF00664">
    <property type="entry name" value="ABC_membrane"/>
    <property type="match status" value="2"/>
</dbReference>
<protein>
    <submittedName>
        <fullName evidence="13">ABC bile acid</fullName>
    </submittedName>
</protein>
<dbReference type="Gene3D" id="1.20.1560.10">
    <property type="entry name" value="ABC transporter type 1, transmembrane domain"/>
    <property type="match status" value="2"/>
</dbReference>
<comment type="similarity">
    <text evidence="2">Belongs to the ABC transporter superfamily. ABCC family. Conjugate transporter (TC 3.A.1.208) subfamily.</text>
</comment>
<dbReference type="InterPro" id="IPR003439">
    <property type="entry name" value="ABC_transporter-like_ATP-bd"/>
</dbReference>
<evidence type="ECO:0000256" key="5">
    <source>
        <dbReference type="ARBA" id="ARBA00022741"/>
    </source>
</evidence>
<evidence type="ECO:0000259" key="12">
    <source>
        <dbReference type="PROSITE" id="PS50929"/>
    </source>
</evidence>
<feature type="transmembrane region" description="Helical" evidence="10">
    <location>
        <begin position="886"/>
        <end position="905"/>
    </location>
</feature>
<feature type="transmembrane region" description="Helical" evidence="10">
    <location>
        <begin position="485"/>
        <end position="509"/>
    </location>
</feature>
<feature type="domain" description="ABC transmembrane type-1" evidence="12">
    <location>
        <begin position="368"/>
        <end position="552"/>
    </location>
</feature>
<dbReference type="InterPro" id="IPR050173">
    <property type="entry name" value="ABC_transporter_C-like"/>
</dbReference>
<feature type="transmembrane region" description="Helical" evidence="10">
    <location>
        <begin position="1112"/>
        <end position="1132"/>
    </location>
</feature>
<keyword evidence="8 10" id="KW-0472">Membrane</keyword>
<evidence type="ECO:0000256" key="8">
    <source>
        <dbReference type="ARBA" id="ARBA00023136"/>
    </source>
</evidence>
<dbReference type="Pfam" id="PF00005">
    <property type="entry name" value="ABC_tran"/>
    <property type="match status" value="2"/>
</dbReference>
<dbReference type="PANTHER" id="PTHR24223">
    <property type="entry name" value="ATP-BINDING CASSETTE SUB-FAMILY C"/>
    <property type="match status" value="1"/>
</dbReference>
<comment type="caution">
    <text evidence="13">The sequence shown here is derived from an EMBL/GenBank/DDBJ whole genome shotgun (WGS) entry which is preliminary data.</text>
</comment>
<dbReference type="PROSITE" id="PS50929">
    <property type="entry name" value="ABC_TM1F"/>
    <property type="match status" value="2"/>
</dbReference>
<dbReference type="Proteomes" id="UP001629113">
    <property type="component" value="Unassembled WGS sequence"/>
</dbReference>
<feature type="transmembrane region" description="Helical" evidence="10">
    <location>
        <begin position="410"/>
        <end position="428"/>
    </location>
</feature>
<feature type="transmembrane region" description="Helical" evidence="10">
    <location>
        <begin position="515"/>
        <end position="533"/>
    </location>
</feature>
<feature type="domain" description="ABC transporter" evidence="11">
    <location>
        <begin position="1204"/>
        <end position="1451"/>
    </location>
</feature>
<dbReference type="CDD" id="cd03250">
    <property type="entry name" value="ABCC_MRP_domain1"/>
    <property type="match status" value="1"/>
</dbReference>
<feature type="region of interest" description="Disordered" evidence="9">
    <location>
        <begin position="32"/>
        <end position="51"/>
    </location>
</feature>
<feature type="compositionally biased region" description="Basic and acidic residues" evidence="9">
    <location>
        <begin position="309"/>
        <end position="318"/>
    </location>
</feature>
<evidence type="ECO:0000256" key="7">
    <source>
        <dbReference type="ARBA" id="ARBA00022989"/>
    </source>
</evidence>